<dbReference type="EMBL" id="LBJM01000045">
    <property type="protein sequence ID" value="RXH40020.1"/>
    <property type="molecule type" value="Genomic_DNA"/>
</dbReference>
<dbReference type="AlphaFoldDB" id="A0A4Q0QKB6"/>
<reference evidence="3 5" key="1">
    <citation type="submission" date="2015-04" db="EMBL/GenBank/DDBJ databases">
        <title>Comparative genomics of rhizobia nodulating Arachis hypogaea in China.</title>
        <authorList>
            <person name="Li Y."/>
        </authorList>
    </citation>
    <scope>NUCLEOTIDE SEQUENCE [LARGE SCALE GENOMIC DNA]</scope>
    <source>
        <strain evidence="3 5">CCBAU 51787</strain>
    </source>
</reference>
<dbReference type="Proteomes" id="UP000290565">
    <property type="component" value="Unassembled WGS sequence"/>
</dbReference>
<evidence type="ECO:0000256" key="1">
    <source>
        <dbReference type="SAM" id="Phobius"/>
    </source>
</evidence>
<feature type="transmembrane region" description="Helical" evidence="1">
    <location>
        <begin position="12"/>
        <end position="33"/>
    </location>
</feature>
<feature type="transmembrane region" description="Helical" evidence="1">
    <location>
        <begin position="454"/>
        <end position="473"/>
    </location>
</feature>
<accession>A0A4Q0QKB6</accession>
<name>A0A4Q0QKB6_9BRAD</name>
<dbReference type="EMBL" id="RKMK01000018">
    <property type="protein sequence ID" value="RXG94479.1"/>
    <property type="molecule type" value="Genomic_DNA"/>
</dbReference>
<dbReference type="Proteomes" id="UP000290174">
    <property type="component" value="Unassembled WGS sequence"/>
</dbReference>
<organism evidence="2 4">
    <name type="scientific">Bradyrhizobium zhanjiangense</name>
    <dbReference type="NCBI Taxonomy" id="1325107"/>
    <lineage>
        <taxon>Bacteria</taxon>
        <taxon>Pseudomonadati</taxon>
        <taxon>Pseudomonadota</taxon>
        <taxon>Alphaproteobacteria</taxon>
        <taxon>Hyphomicrobiales</taxon>
        <taxon>Nitrobacteraceae</taxon>
        <taxon>Bradyrhizobium</taxon>
    </lineage>
</organism>
<feature type="transmembrane region" description="Helical" evidence="1">
    <location>
        <begin position="621"/>
        <end position="642"/>
    </location>
</feature>
<keyword evidence="1" id="KW-0812">Transmembrane</keyword>
<protein>
    <submittedName>
        <fullName evidence="2">Uncharacterized protein</fullName>
    </submittedName>
</protein>
<feature type="transmembrane region" description="Helical" evidence="1">
    <location>
        <begin position="335"/>
        <end position="354"/>
    </location>
</feature>
<comment type="caution">
    <text evidence="2">The sequence shown here is derived from an EMBL/GenBank/DDBJ whole genome shotgun (WGS) entry which is preliminary data.</text>
</comment>
<proteinExistence type="predicted"/>
<reference evidence="2 4" key="2">
    <citation type="submission" date="2018-11" db="EMBL/GenBank/DDBJ databases">
        <title>Bradyrhizobium sp. nov., isolated from effective nodules of peanut in China.</title>
        <authorList>
            <person name="Li Y."/>
        </authorList>
    </citation>
    <scope>NUCLEOTIDE SEQUENCE [LARGE SCALE GENOMIC DNA]</scope>
    <source>
        <strain evidence="2 4">CCBAU 51770</strain>
    </source>
</reference>
<evidence type="ECO:0000313" key="5">
    <source>
        <dbReference type="Proteomes" id="UP000290565"/>
    </source>
</evidence>
<gene>
    <name evidence="2" type="ORF">EAS61_20115</name>
    <name evidence="3" type="ORF">XH94_14830</name>
</gene>
<keyword evidence="1" id="KW-0472">Membrane</keyword>
<evidence type="ECO:0000313" key="3">
    <source>
        <dbReference type="EMBL" id="RXH40020.1"/>
    </source>
</evidence>
<accession>A0A4Q0SMM6</accession>
<feature type="transmembrane region" description="Helical" evidence="1">
    <location>
        <begin position="401"/>
        <end position="422"/>
    </location>
</feature>
<evidence type="ECO:0000313" key="2">
    <source>
        <dbReference type="EMBL" id="RXG94479.1"/>
    </source>
</evidence>
<feature type="transmembrane region" description="Helical" evidence="1">
    <location>
        <begin position="300"/>
        <end position="323"/>
    </location>
</feature>
<sequence length="721" mass="80300">MWTQYLPPIIQQITGPQIASFLFGVLVVVVFSVDHYKVPTYAKTTIGEFIELAPESLTSHSRYMKGLAIYVALMLGFYFILLAIGPTAIAPILSYIPGGSDGKIDNSVWPLAATSIITLIGSRDDDKYLGRMEGWLRSIAHEAAYIPYAVTNLAVALDGSFPLADEELRAAGEFSPATQALIEDNQEGSRQNWLRAKFLYSRLELLRDRDDQFKPVMRQPENERAFGFVRDQRDALAKELDRGDPGEDAARKIDAFKNALAVFLASILWRACENETAVNAKLRSLKLNVSTPAPRSPATFIFHLAFYLGGVASVFLIALKIRSMQFHDESAQQKWHLTLAFFVFLLTAFFVTRWREKRLASGDWKYSSDVVIRCAIINTIAVTLISVLVTFAVHQGGSGRFYAMLLMAFGMALPSTLLFQLLMRWAASSPPTGEAVAATVGCSRNPFELFRTTLYAGVSYSIIAFVFAFVLYWPSDYTVISSTPLQYVDSALISLNNIDKVNQDKRDEDSWFRTSVSQASIRNLEAELQNVRSSIATGNYQPEALSTIVAECDTMGDLGGGRRLFNPGCELGGLLSTIEKGEVMSNLYGLQMQISNLKPAFAAFQNYKTLSNAVHLQWPNALLASLMWAVMAGVFAVSALLYRRRELWDGLSLRKLPDFVPKGRQERESWLRTPLYDLAKLSPLEALRYPTFRARLADNMSAQPSIQPSIQPSVPHLRTVA</sequence>
<keyword evidence="1" id="KW-1133">Transmembrane helix</keyword>
<feature type="transmembrane region" description="Helical" evidence="1">
    <location>
        <begin position="375"/>
        <end position="395"/>
    </location>
</feature>
<feature type="transmembrane region" description="Helical" evidence="1">
    <location>
        <begin position="67"/>
        <end position="94"/>
    </location>
</feature>
<evidence type="ECO:0000313" key="4">
    <source>
        <dbReference type="Proteomes" id="UP000290174"/>
    </source>
</evidence>